<evidence type="ECO:0000313" key="2">
    <source>
        <dbReference type="EMBL" id="ABR56006.1"/>
    </source>
</evidence>
<dbReference type="PANTHER" id="PTHR42966:SF1">
    <property type="entry name" value="SIALIC ACID SYNTHASE"/>
    <property type="match status" value="1"/>
</dbReference>
<dbReference type="InterPro" id="IPR051690">
    <property type="entry name" value="PseI-like"/>
</dbReference>
<dbReference type="HOGENOM" id="CLU_040465_0_0_2"/>
<dbReference type="InterPro" id="IPR013785">
    <property type="entry name" value="Aldolase_TIM"/>
</dbReference>
<dbReference type="Gene3D" id="3.20.20.70">
    <property type="entry name" value="Aldolase class I"/>
    <property type="match status" value="1"/>
</dbReference>
<dbReference type="PROSITE" id="PS50844">
    <property type="entry name" value="AFP_LIKE"/>
    <property type="match status" value="1"/>
</dbReference>
<dbReference type="STRING" id="419665.Maeo_0420"/>
<dbReference type="EC" id="2.5.1.56" evidence="2"/>
<organism evidence="2 3">
    <name type="scientific">Methanococcus aeolicus (strain ATCC BAA-1280 / DSM 17508 / OCM 812 / Nankai-3)</name>
    <dbReference type="NCBI Taxonomy" id="419665"/>
    <lineage>
        <taxon>Archaea</taxon>
        <taxon>Methanobacteriati</taxon>
        <taxon>Methanobacteriota</taxon>
        <taxon>Methanomada group</taxon>
        <taxon>Methanococci</taxon>
        <taxon>Methanococcales</taxon>
        <taxon>Methanococcaceae</taxon>
        <taxon>Methanococcus</taxon>
    </lineage>
</organism>
<dbReference type="InterPro" id="IPR006190">
    <property type="entry name" value="SAF_AFP_Neu5Ac"/>
</dbReference>
<dbReference type="SUPFAM" id="SSF51269">
    <property type="entry name" value="AFP III-like domain"/>
    <property type="match status" value="1"/>
</dbReference>
<protein>
    <submittedName>
        <fullName evidence="2">N-acetylneuraminate synthase</fullName>
        <ecNumber evidence="2">2.5.1.56</ecNumber>
    </submittedName>
</protein>
<dbReference type="Gene3D" id="3.90.1210.10">
    <property type="entry name" value="Antifreeze-like/N-acetylneuraminic acid synthase C-terminal domain"/>
    <property type="match status" value="1"/>
</dbReference>
<dbReference type="CDD" id="cd11615">
    <property type="entry name" value="SAF_NeuB_like"/>
    <property type="match status" value="1"/>
</dbReference>
<dbReference type="PANTHER" id="PTHR42966">
    <property type="entry name" value="N-ACETYLNEURAMINATE SYNTHASE"/>
    <property type="match status" value="1"/>
</dbReference>
<dbReference type="InterPro" id="IPR020007">
    <property type="entry name" value="NeuB/NeuA"/>
</dbReference>
<sequence>MKKIKIENKYIGENEPVFIIAEAGVNHNGDIELAKKLIDIASECGADAVKFQTFKAEKVVSKRAPKAEYQTKNTGTDESQYEMIKELELTEDDFYELYKYSKNKNIMFLSTPFDFESADYLDELMPLFKISSTDLNNLPFLEYIAKKKKPIILSTGMGTLGEIDEAINIIKKANNNDIILLHCVTNYPASFESLNLRVIRTLKEAFKLPVGFSDHSLGIYAPISAVSLGATVIEKHFTLDKNLPGPDHKASLSPEELKEMVSAIRSIEKALGNGIKRPTSEEEKIKKVARRSLVANVDIPKGATIKKEMIVIKRPGTGIEPKYLNEIMGKKVKRDIKIDEILKLGDIEW</sequence>
<accession>A6UU34</accession>
<dbReference type="SUPFAM" id="SSF51569">
    <property type="entry name" value="Aldolase"/>
    <property type="match status" value="1"/>
</dbReference>
<gene>
    <name evidence="2" type="ordered locus">Maeo_0420</name>
</gene>
<dbReference type="RefSeq" id="WP_011973138.1">
    <property type="nucleotide sequence ID" value="NC_009635.1"/>
</dbReference>
<dbReference type="Pfam" id="PF03102">
    <property type="entry name" value="NeuB"/>
    <property type="match status" value="1"/>
</dbReference>
<dbReference type="InterPro" id="IPR013132">
    <property type="entry name" value="PseI/NeuA/B-like_N"/>
</dbReference>
<dbReference type="GO" id="GO:0047444">
    <property type="term" value="F:N-acylneuraminate-9-phosphate synthase activity"/>
    <property type="evidence" value="ECO:0007669"/>
    <property type="project" value="TreeGrafter"/>
</dbReference>
<dbReference type="GO" id="GO:0016051">
    <property type="term" value="P:carbohydrate biosynthetic process"/>
    <property type="evidence" value="ECO:0007669"/>
    <property type="project" value="InterPro"/>
</dbReference>
<dbReference type="InterPro" id="IPR013974">
    <property type="entry name" value="SAF"/>
</dbReference>
<dbReference type="AlphaFoldDB" id="A6UU34"/>
<dbReference type="Pfam" id="PF08666">
    <property type="entry name" value="SAF"/>
    <property type="match status" value="1"/>
</dbReference>
<dbReference type="KEGG" id="mae:Maeo_0420"/>
<evidence type="ECO:0000259" key="1">
    <source>
        <dbReference type="PROSITE" id="PS50844"/>
    </source>
</evidence>
<feature type="domain" description="AFP-like" evidence="1">
    <location>
        <begin position="292"/>
        <end position="349"/>
    </location>
</feature>
<dbReference type="SMART" id="SM00858">
    <property type="entry name" value="SAF"/>
    <property type="match status" value="1"/>
</dbReference>
<dbReference type="InterPro" id="IPR036732">
    <property type="entry name" value="AFP_Neu5c_C_sf"/>
</dbReference>
<dbReference type="NCBIfam" id="TIGR03569">
    <property type="entry name" value="NeuB_NnaB"/>
    <property type="match status" value="1"/>
</dbReference>
<keyword evidence="2" id="KW-0808">Transferase</keyword>
<dbReference type="OrthoDB" id="71219at2157"/>
<dbReference type="eggNOG" id="arCOG01050">
    <property type="taxonomic scope" value="Archaea"/>
</dbReference>
<dbReference type="GO" id="GO:0050462">
    <property type="term" value="F:N-acetylneuraminate synthase activity"/>
    <property type="evidence" value="ECO:0007669"/>
    <property type="project" value="UniProtKB-EC"/>
</dbReference>
<reference evidence="2" key="1">
    <citation type="submission" date="2007-06" db="EMBL/GenBank/DDBJ databases">
        <title>Complete sequence of Methanococcus aeolicus Nankai-3.</title>
        <authorList>
            <consortium name="US DOE Joint Genome Institute"/>
            <person name="Copeland A."/>
            <person name="Lucas S."/>
            <person name="Lapidus A."/>
            <person name="Barry K."/>
            <person name="Glavina del Rio T."/>
            <person name="Dalin E."/>
            <person name="Tice H."/>
            <person name="Pitluck S."/>
            <person name="Chain P."/>
            <person name="Malfatti S."/>
            <person name="Shin M."/>
            <person name="Vergez L."/>
            <person name="Schmutz J."/>
            <person name="Larimer F."/>
            <person name="Land M."/>
            <person name="Hauser L."/>
            <person name="Kyrpides N."/>
            <person name="Lykidis A."/>
            <person name="Sieprawska-Lupa M."/>
            <person name="Whitman W.B."/>
            <person name="Richardson P."/>
        </authorList>
    </citation>
    <scope>NUCLEOTIDE SEQUENCE [LARGE SCALE GENOMIC DNA]</scope>
    <source>
        <strain evidence="2">Nankai-3</strain>
    </source>
</reference>
<dbReference type="Proteomes" id="UP000001106">
    <property type="component" value="Chromosome"/>
</dbReference>
<name>A6UU34_META3</name>
<keyword evidence="3" id="KW-1185">Reference proteome</keyword>
<dbReference type="GeneID" id="5327465"/>
<dbReference type="InterPro" id="IPR057736">
    <property type="entry name" value="SAF_PseI/NeuA/NeuB"/>
</dbReference>
<dbReference type="EMBL" id="CP000743">
    <property type="protein sequence ID" value="ABR56006.1"/>
    <property type="molecule type" value="Genomic_DNA"/>
</dbReference>
<evidence type="ECO:0000313" key="3">
    <source>
        <dbReference type="Proteomes" id="UP000001106"/>
    </source>
</evidence>
<proteinExistence type="predicted"/>